<evidence type="ECO:0000313" key="2">
    <source>
        <dbReference type="Proteomes" id="UP000789396"/>
    </source>
</evidence>
<evidence type="ECO:0000313" key="1">
    <source>
        <dbReference type="EMBL" id="CAG8796789.1"/>
    </source>
</evidence>
<gene>
    <name evidence="1" type="ORF">RFULGI_LOCUS17308</name>
</gene>
<keyword evidence="2" id="KW-1185">Reference proteome</keyword>
<dbReference type="AlphaFoldDB" id="A0A9N9JTQ3"/>
<proteinExistence type="predicted"/>
<sequence>KALDTVPNDEVVNFFMDVFNKFNFTLLKDAVVNNYDNIELSNANSMILCGEEYFIRGYFDYALLHLKKALEAHPITQ</sequence>
<feature type="non-terminal residue" evidence="1">
    <location>
        <position position="1"/>
    </location>
</feature>
<protein>
    <submittedName>
        <fullName evidence="1">13025_t:CDS:1</fullName>
    </submittedName>
</protein>
<dbReference type="EMBL" id="CAJVPZ010067140">
    <property type="protein sequence ID" value="CAG8796789.1"/>
    <property type="molecule type" value="Genomic_DNA"/>
</dbReference>
<organism evidence="1 2">
    <name type="scientific">Racocetra fulgida</name>
    <dbReference type="NCBI Taxonomy" id="60492"/>
    <lineage>
        <taxon>Eukaryota</taxon>
        <taxon>Fungi</taxon>
        <taxon>Fungi incertae sedis</taxon>
        <taxon>Mucoromycota</taxon>
        <taxon>Glomeromycotina</taxon>
        <taxon>Glomeromycetes</taxon>
        <taxon>Diversisporales</taxon>
        <taxon>Gigasporaceae</taxon>
        <taxon>Racocetra</taxon>
    </lineage>
</organism>
<comment type="caution">
    <text evidence="1">The sequence shown here is derived from an EMBL/GenBank/DDBJ whole genome shotgun (WGS) entry which is preliminary data.</text>
</comment>
<dbReference type="OrthoDB" id="1926212at2759"/>
<dbReference type="Proteomes" id="UP000789396">
    <property type="component" value="Unassembled WGS sequence"/>
</dbReference>
<name>A0A9N9JTQ3_9GLOM</name>
<accession>A0A9N9JTQ3</accession>
<reference evidence="1" key="1">
    <citation type="submission" date="2021-06" db="EMBL/GenBank/DDBJ databases">
        <authorList>
            <person name="Kallberg Y."/>
            <person name="Tangrot J."/>
            <person name="Rosling A."/>
        </authorList>
    </citation>
    <scope>NUCLEOTIDE SEQUENCE</scope>
    <source>
        <strain evidence="1">IN212</strain>
    </source>
</reference>